<name>A0A1X0NYG2_9TRYP</name>
<dbReference type="OrthoDB" id="248824at2759"/>
<dbReference type="Proteomes" id="UP000192257">
    <property type="component" value="Unassembled WGS sequence"/>
</dbReference>
<dbReference type="EMBL" id="NBCO01000011">
    <property type="protein sequence ID" value="ORC89724.1"/>
    <property type="molecule type" value="Genomic_DNA"/>
</dbReference>
<dbReference type="AlphaFoldDB" id="A0A1X0NYG2"/>
<proteinExistence type="predicted"/>
<evidence type="ECO:0000313" key="1">
    <source>
        <dbReference type="EMBL" id="ORC89724.1"/>
    </source>
</evidence>
<sequence>MVPTQLRGCVLKYSADRGVGFIKPLLQGTTTICCCGGDSFLIRPTDQFLFSVGDIPAKNWCQMSLSTEVGKRSTKMIPLLSVGDILLFKLRREKFQTGDFKSDPYKSFRCVDVRIDESTSQHFSHYLLESKWLDWRKEEKRLLNMLEEIPSKEHFILEGTQVDSVSGIPINF</sequence>
<protein>
    <submittedName>
        <fullName evidence="1">Uncharacterized protein</fullName>
    </submittedName>
</protein>
<accession>A0A1X0NYG2</accession>
<comment type="caution">
    <text evidence="1">The sequence shown here is derived from an EMBL/GenBank/DDBJ whole genome shotgun (WGS) entry which is preliminary data.</text>
</comment>
<reference evidence="1 2" key="1">
    <citation type="submission" date="2017-03" db="EMBL/GenBank/DDBJ databases">
        <title>An alternative strategy for trypanosome survival in the mammalian bloodstream revealed through genome and transcriptome analysis of the ubiquitous bovine parasite Trypanosoma (Megatrypanum) theileri.</title>
        <authorList>
            <person name="Kelly S."/>
            <person name="Ivens A."/>
            <person name="Mott A."/>
            <person name="O'Neill E."/>
            <person name="Emms D."/>
            <person name="Macleod O."/>
            <person name="Voorheis P."/>
            <person name="Matthews J."/>
            <person name="Matthews K."/>
            <person name="Carrington M."/>
        </authorList>
    </citation>
    <scope>NUCLEOTIDE SEQUENCE [LARGE SCALE GENOMIC DNA]</scope>
    <source>
        <strain evidence="1">Edinburgh</strain>
    </source>
</reference>
<dbReference type="VEuPathDB" id="TriTrypDB:TM35_000112580"/>
<evidence type="ECO:0000313" key="2">
    <source>
        <dbReference type="Proteomes" id="UP000192257"/>
    </source>
</evidence>
<dbReference type="RefSeq" id="XP_028883790.1">
    <property type="nucleotide sequence ID" value="XM_029024967.1"/>
</dbReference>
<organism evidence="1 2">
    <name type="scientific">Trypanosoma theileri</name>
    <dbReference type="NCBI Taxonomy" id="67003"/>
    <lineage>
        <taxon>Eukaryota</taxon>
        <taxon>Discoba</taxon>
        <taxon>Euglenozoa</taxon>
        <taxon>Kinetoplastea</taxon>
        <taxon>Metakinetoplastina</taxon>
        <taxon>Trypanosomatida</taxon>
        <taxon>Trypanosomatidae</taxon>
        <taxon>Trypanosoma</taxon>
    </lineage>
</organism>
<keyword evidence="2" id="KW-1185">Reference proteome</keyword>
<dbReference type="GeneID" id="39984747"/>
<gene>
    <name evidence="1" type="ORF">TM35_000112580</name>
</gene>